<dbReference type="STRING" id="29495.EA26_09915"/>
<evidence type="ECO:0000313" key="2">
    <source>
        <dbReference type="EMBL" id="KGK11602.1"/>
    </source>
</evidence>
<gene>
    <name evidence="2" type="ORF">EA26_09915</name>
    <name evidence="1" type="ORF">RZY48_001791</name>
</gene>
<reference evidence="2 3" key="1">
    <citation type="submission" date="2014-04" db="EMBL/GenBank/DDBJ databases">
        <title>Genome sequencing of Vibrio navarrensis strains.</title>
        <authorList>
            <person name="Gladney L.M."/>
            <person name="Katz L.S."/>
            <person name="Marino-Ramirez L."/>
            <person name="Jordan I.K."/>
        </authorList>
    </citation>
    <scope>NUCLEOTIDE SEQUENCE [LARGE SCALE GENOMIC DNA]</scope>
    <source>
        <strain evidence="2 3">ATCC 51183</strain>
    </source>
</reference>
<dbReference type="eggNOG" id="ENOG5033NVI">
    <property type="taxonomic scope" value="Bacteria"/>
</dbReference>
<evidence type="ECO:0000313" key="3">
    <source>
        <dbReference type="Proteomes" id="UP000029994"/>
    </source>
</evidence>
<dbReference type="EMBL" id="ABNSCA010000003">
    <property type="protein sequence ID" value="ELN6932404.1"/>
    <property type="molecule type" value="Genomic_DNA"/>
</dbReference>
<evidence type="ECO:0008006" key="4">
    <source>
        <dbReference type="Google" id="ProtNLM"/>
    </source>
</evidence>
<dbReference type="Proteomes" id="UP001253463">
    <property type="component" value="Unassembled WGS sequence"/>
</dbReference>
<name>A0A099MEF9_9VIBR</name>
<dbReference type="Proteomes" id="UP000029994">
    <property type="component" value="Unassembled WGS sequence"/>
</dbReference>
<evidence type="ECO:0000313" key="1">
    <source>
        <dbReference type="EMBL" id="ELN6932404.1"/>
    </source>
</evidence>
<sequence>MKKILLVLIVLLLLVGAAAGYYVFFMQPEEVKEPQSEQAPPAVATEKKPILDLEAPAPEITEYYVVERRISVHNKPQEDALVVDHLYKGEKLTILEKQLGWGRITDYLVYEEGGEETAEWVNMTQLSNEKPVIEEMERLEILDGYIARSDDLLQHQEIFRKHTQQLLNDGTCKPQDFEELGGWVRSVTFQPREVYFIYCGGLDQENKIYLDINSGDIFYR</sequence>
<comment type="caution">
    <text evidence="2">The sequence shown here is derived from an EMBL/GenBank/DDBJ whole genome shotgun (WGS) entry which is preliminary data.</text>
</comment>
<accession>A0A099MEF9</accession>
<dbReference type="EMBL" id="JMCG01000001">
    <property type="protein sequence ID" value="KGK11602.1"/>
    <property type="molecule type" value="Genomic_DNA"/>
</dbReference>
<protein>
    <recommendedName>
        <fullName evidence="4">SH3b domain-containing protein</fullName>
    </recommendedName>
</protein>
<organism evidence="2 3">
    <name type="scientific">Vibrio navarrensis</name>
    <dbReference type="NCBI Taxonomy" id="29495"/>
    <lineage>
        <taxon>Bacteria</taxon>
        <taxon>Pseudomonadati</taxon>
        <taxon>Pseudomonadota</taxon>
        <taxon>Gammaproteobacteria</taxon>
        <taxon>Vibrionales</taxon>
        <taxon>Vibrionaceae</taxon>
        <taxon>Vibrio</taxon>
    </lineage>
</organism>
<proteinExistence type="predicted"/>
<dbReference type="RefSeq" id="WP_039428952.1">
    <property type="nucleotide sequence ID" value="NZ_CAWPVW010000026.1"/>
</dbReference>
<dbReference type="AlphaFoldDB" id="A0A099MEF9"/>
<dbReference type="GeneID" id="43683496"/>
<keyword evidence="3" id="KW-1185">Reference proteome</keyword>
<reference evidence="1" key="2">
    <citation type="submission" date="2023-10" db="EMBL/GenBank/DDBJ databases">
        <authorList>
            <consortium name="PulseNet: The National Subtyping Network for Foodborne Disease Surveillance"/>
        </authorList>
    </citation>
    <scope>NUCLEOTIDE SEQUENCE</scope>
    <source>
        <strain evidence="1">PNUSAV004886</strain>
    </source>
</reference>